<comment type="caution">
    <text evidence="20">Lacks conserved residue(s) required for the propagation of feature annotation.</text>
</comment>
<protein>
    <recommendedName>
        <fullName evidence="18">Lysosome-associated membrane glycoprotein 5</fullName>
    </recommendedName>
    <alternativeName>
        <fullName evidence="19">Lysosome-associated membrane protein 5</fullName>
    </alternativeName>
</protein>
<reference evidence="25 26" key="1">
    <citation type="journal article" date="2019" name="Sci. Rep.">
        <title>Orb-weaving spider Araneus ventricosus genome elucidates the spidroin gene catalogue.</title>
        <authorList>
            <person name="Kono N."/>
            <person name="Nakamura H."/>
            <person name="Ohtoshi R."/>
            <person name="Moran D.A.P."/>
            <person name="Shinohara A."/>
            <person name="Yoshida Y."/>
            <person name="Fujiwara M."/>
            <person name="Mori M."/>
            <person name="Tomita M."/>
            <person name="Arakawa K."/>
        </authorList>
    </citation>
    <scope>NUCLEOTIDE SEQUENCE [LARGE SCALE GENOMIC DNA]</scope>
</reference>
<evidence type="ECO:0000259" key="23">
    <source>
        <dbReference type="Pfam" id="PF01299"/>
    </source>
</evidence>
<dbReference type="EMBL" id="BGPR01004382">
    <property type="protein sequence ID" value="GBM99035.1"/>
    <property type="molecule type" value="Genomic_DNA"/>
</dbReference>
<dbReference type="GO" id="GO:0072594">
    <property type="term" value="P:establishment of protein localization to organelle"/>
    <property type="evidence" value="ECO:0007669"/>
    <property type="project" value="TreeGrafter"/>
</dbReference>
<comment type="function">
    <text evidence="16">Plays a role in short-term synaptic plasticity in a subset of GABAergic neurons in the brain.</text>
</comment>
<evidence type="ECO:0000259" key="24">
    <source>
        <dbReference type="Pfam" id="PF21222"/>
    </source>
</evidence>
<evidence type="ECO:0000256" key="4">
    <source>
        <dbReference type="ARBA" id="ARBA00004279"/>
    </source>
</evidence>
<keyword evidence="14" id="KW-0968">Cytoplasmic vesicle</keyword>
<evidence type="ECO:0000256" key="17">
    <source>
        <dbReference type="ARBA" id="ARBA00060492"/>
    </source>
</evidence>
<evidence type="ECO:0000256" key="14">
    <source>
        <dbReference type="ARBA" id="ARBA00023329"/>
    </source>
</evidence>
<keyword evidence="9 22" id="KW-1133">Transmembrane helix</keyword>
<evidence type="ECO:0000256" key="3">
    <source>
        <dbReference type="ARBA" id="ARBA00004172"/>
    </source>
</evidence>
<evidence type="ECO:0000256" key="18">
    <source>
        <dbReference type="ARBA" id="ARBA00074379"/>
    </source>
</evidence>
<keyword evidence="8" id="KW-0967">Endosome</keyword>
<evidence type="ECO:0000256" key="5">
    <source>
        <dbReference type="ARBA" id="ARBA00009644"/>
    </source>
</evidence>
<evidence type="ECO:0000256" key="11">
    <source>
        <dbReference type="ARBA" id="ARBA00023136"/>
    </source>
</evidence>
<evidence type="ECO:0000256" key="19">
    <source>
        <dbReference type="ARBA" id="ARBA00076257"/>
    </source>
</evidence>
<accession>A0A4Y2KBE3</accession>
<dbReference type="InterPro" id="IPR002000">
    <property type="entry name" value="Lysosome-assoc_membr_glycop"/>
</dbReference>
<feature type="region of interest" description="Disordered" evidence="21">
    <location>
        <begin position="95"/>
        <end position="128"/>
    </location>
</feature>
<evidence type="ECO:0000256" key="22">
    <source>
        <dbReference type="SAM" id="Phobius"/>
    </source>
</evidence>
<keyword evidence="7" id="KW-0732">Signal</keyword>
<evidence type="ECO:0000256" key="7">
    <source>
        <dbReference type="ARBA" id="ARBA00022729"/>
    </source>
</evidence>
<evidence type="ECO:0000256" key="9">
    <source>
        <dbReference type="ARBA" id="ARBA00022989"/>
    </source>
</evidence>
<evidence type="ECO:0000256" key="16">
    <source>
        <dbReference type="ARBA" id="ARBA00053950"/>
    </source>
</evidence>
<dbReference type="InterPro" id="IPR048528">
    <property type="entry name" value="Lamp2-like_luminal"/>
</dbReference>
<name>A0A4Y2KBE3_ARAVE</name>
<dbReference type="PANTHER" id="PTHR11506">
    <property type="entry name" value="LYSOSOME-ASSOCIATED MEMBRANE GLYCOPROTEIN"/>
    <property type="match status" value="1"/>
</dbReference>
<evidence type="ECO:0000256" key="8">
    <source>
        <dbReference type="ARBA" id="ARBA00022753"/>
    </source>
</evidence>
<evidence type="ECO:0000313" key="26">
    <source>
        <dbReference type="Proteomes" id="UP000499080"/>
    </source>
</evidence>
<dbReference type="PRINTS" id="PR00336">
    <property type="entry name" value="LYSASSOCTDMP"/>
</dbReference>
<feature type="disulfide bond" evidence="20">
    <location>
        <begin position="237"/>
        <end position="274"/>
    </location>
</feature>
<dbReference type="GO" id="GO:0005765">
    <property type="term" value="C:lysosomal membrane"/>
    <property type="evidence" value="ECO:0007669"/>
    <property type="project" value="TreeGrafter"/>
</dbReference>
<evidence type="ECO:0000256" key="15">
    <source>
        <dbReference type="ARBA" id="ARBA00029428"/>
    </source>
</evidence>
<keyword evidence="12" id="KW-0325">Glycoprotein</keyword>
<keyword evidence="26" id="KW-1185">Reference proteome</keyword>
<dbReference type="GO" id="GO:0031902">
    <property type="term" value="C:late endosome membrane"/>
    <property type="evidence" value="ECO:0007669"/>
    <property type="project" value="TreeGrafter"/>
</dbReference>
<dbReference type="GO" id="GO:0005886">
    <property type="term" value="C:plasma membrane"/>
    <property type="evidence" value="ECO:0007669"/>
    <property type="project" value="UniProtKB-SubCell"/>
</dbReference>
<proteinExistence type="inferred from homology"/>
<dbReference type="CDD" id="cd12087">
    <property type="entry name" value="TM_EGFR-like"/>
    <property type="match status" value="1"/>
</dbReference>
<dbReference type="PROSITE" id="PS51407">
    <property type="entry name" value="LAMP_3"/>
    <property type="match status" value="1"/>
</dbReference>
<evidence type="ECO:0000256" key="13">
    <source>
        <dbReference type="ARBA" id="ARBA00023273"/>
    </source>
</evidence>
<dbReference type="Pfam" id="PF21222">
    <property type="entry name" value="Lamp2_2nd"/>
    <property type="match status" value="1"/>
</dbReference>
<evidence type="ECO:0000256" key="12">
    <source>
        <dbReference type="ARBA" id="ARBA00023180"/>
    </source>
</evidence>
<dbReference type="AlphaFoldDB" id="A0A4Y2KBE3"/>
<dbReference type="Pfam" id="PF01299">
    <property type="entry name" value="Lamp2-like_luminal"/>
    <property type="match status" value="1"/>
</dbReference>
<keyword evidence="11 20" id="KW-0472">Membrane</keyword>
<dbReference type="OrthoDB" id="6232933at2759"/>
<comment type="caution">
    <text evidence="25">The sequence shown here is derived from an EMBL/GenBank/DDBJ whole genome shotgun (WGS) entry which is preliminary data.</text>
</comment>
<evidence type="ECO:0000256" key="2">
    <source>
        <dbReference type="ARBA" id="ARBA00004158"/>
    </source>
</evidence>
<feature type="transmembrane region" description="Helical" evidence="22">
    <location>
        <begin position="283"/>
        <end position="305"/>
    </location>
</feature>
<feature type="domain" description="Lysosome-associated membrane glycoprotein 2-like luminal" evidence="23">
    <location>
        <begin position="125"/>
        <end position="261"/>
    </location>
</feature>
<dbReference type="Gene3D" id="2.40.160.110">
    <property type="match status" value="1"/>
</dbReference>
<dbReference type="PANTHER" id="PTHR11506:SF35">
    <property type="entry name" value="LYSOSOME-ASSOCIATED MEMBRANE GLYCOPROTEIN 5"/>
    <property type="match status" value="1"/>
</dbReference>
<keyword evidence="20" id="KW-1015">Disulfide bond</keyword>
<organism evidence="25 26">
    <name type="scientific">Araneus ventricosus</name>
    <name type="common">Orbweaver spider</name>
    <name type="synonym">Epeira ventricosa</name>
    <dbReference type="NCBI Taxonomy" id="182803"/>
    <lineage>
        <taxon>Eukaryota</taxon>
        <taxon>Metazoa</taxon>
        <taxon>Ecdysozoa</taxon>
        <taxon>Arthropoda</taxon>
        <taxon>Chelicerata</taxon>
        <taxon>Arachnida</taxon>
        <taxon>Araneae</taxon>
        <taxon>Araneomorphae</taxon>
        <taxon>Entelegynae</taxon>
        <taxon>Araneoidea</taxon>
        <taxon>Araneidae</taxon>
        <taxon>Araneus</taxon>
    </lineage>
</organism>
<feature type="domain" description="Lysosome-associated membrane glycoprotein 2-like transmembrane" evidence="24">
    <location>
        <begin position="284"/>
        <end position="312"/>
    </location>
</feature>
<keyword evidence="10" id="KW-0770">Synapse</keyword>
<evidence type="ECO:0000313" key="25">
    <source>
        <dbReference type="EMBL" id="GBM99035.1"/>
    </source>
</evidence>
<keyword evidence="13" id="KW-0966">Cell projection</keyword>
<dbReference type="InterPro" id="IPR048524">
    <property type="entry name" value="Lamp2-like_TM"/>
</dbReference>
<comment type="similarity">
    <text evidence="5 20">Belongs to the LAMP family.</text>
</comment>
<keyword evidence="6 20" id="KW-0812">Transmembrane</keyword>
<sequence>MEKSTFASQFEIMLDYFEKYPQILSGKVDRIFSKDAKEVTEKLKTSRMGFIRSTVFGFVLLYVVGFAISQETTSEPPTTTSTTVTTTVVITTTTPETTVKPTSPPTTEPPLTTTVPTTTPKPPLPEVGSWNVTDGNVTCIRAELQIGFNIINLAGEKETFVLSPNASTYGSDCKAANGTQLLALSDKNYDLTFVFAKDSSNVYVEHVALAYNSPQGEVLFYNSSKLFKVQVGHSYQCKTTDAVLMGNATMEIYYIHIQAYGTAEENGFNTAEECEADDKVSDIIPIAVACALAALIIIVLIAYLVGRRRSRQKGYTSV</sequence>
<evidence type="ECO:0000256" key="21">
    <source>
        <dbReference type="SAM" id="MobiDB-lite"/>
    </source>
</evidence>
<evidence type="ECO:0000256" key="10">
    <source>
        <dbReference type="ARBA" id="ARBA00023018"/>
    </source>
</evidence>
<evidence type="ECO:0000256" key="1">
    <source>
        <dbReference type="ARBA" id="ARBA00004151"/>
    </source>
</evidence>
<evidence type="ECO:0000256" key="20">
    <source>
        <dbReference type="PROSITE-ProRule" id="PRU00740"/>
    </source>
</evidence>
<evidence type="ECO:0000256" key="6">
    <source>
        <dbReference type="ARBA" id="ARBA00022692"/>
    </source>
</evidence>
<dbReference type="Proteomes" id="UP000499080">
    <property type="component" value="Unassembled WGS sequence"/>
</dbReference>
<gene>
    <name evidence="25" type="ORF">AVEN_141129_1</name>
</gene>
<feature type="compositionally biased region" description="Low complexity" evidence="21">
    <location>
        <begin position="109"/>
        <end position="118"/>
    </location>
</feature>
<feature type="transmembrane region" description="Helical" evidence="22">
    <location>
        <begin position="50"/>
        <end position="68"/>
    </location>
</feature>
<comment type="subcellular location">
    <subcellularLocation>
        <location evidence="4">Cell projection</location>
        <location evidence="4">Dendrite</location>
    </subcellularLocation>
    <subcellularLocation>
        <location evidence="17">Cell projection</location>
        <location evidence="17">Growth cone membrane</location>
        <topology evidence="17">Single-pass type I membrane protein</topology>
    </subcellularLocation>
    <subcellularLocation>
        <location evidence="15">Cytoplasmic vesicle</location>
        <location evidence="15">Secretory vesicle</location>
        <location evidence="15">Synaptic vesicle membrane</location>
        <topology evidence="15">Single-pass type I membrane protein</topology>
    </subcellularLocation>
    <subcellularLocation>
        <location evidence="2">Early endosome membrane</location>
        <topology evidence="2">Single-pass type I membrane protein</topology>
    </subcellularLocation>
    <subcellularLocation>
        <location evidence="1">Endoplasmic reticulum-Golgi intermediate compartment membrane</location>
        <topology evidence="1">Single-pass type I membrane protein</topology>
    </subcellularLocation>
    <subcellularLocation>
        <location evidence="20">Membrane</location>
        <topology evidence="20">Single-pass type I membrane protein</topology>
    </subcellularLocation>
    <subcellularLocation>
        <location evidence="3">Recycling endosome</location>
    </subcellularLocation>
</comment>